<dbReference type="InterPro" id="IPR011044">
    <property type="entry name" value="Quino_amine_DH_bsu"/>
</dbReference>
<dbReference type="STRING" id="937777.Deipe_0280"/>
<sequence>MVARYDARVKLPSLITALVLASGSALVACAAQDLRAPVYSVRVVNTFPHDPNAFTQGLIFEDGVLYEGTGLEGQSELRKVDLKTGKVLQRLALPTNVFGEGLTSFAGQLVQLTWTTGVGYVYDKASFRRIRTFNYATEGWGLTHDGKSLILSDGSSRLYFLDPSTYRVQRTVNVTADGQNVVRLNELEFVGGQVLANVWLTNRIARIDPKSGKVSAWYDLTDIVNRVPDRGPDDVLNGIAYDAKGGRLFITGKRWPALYEVKLGGR</sequence>
<dbReference type="GO" id="GO:0016603">
    <property type="term" value="F:glutaminyl-peptide cyclotransferase activity"/>
    <property type="evidence" value="ECO:0007669"/>
    <property type="project" value="InterPro"/>
</dbReference>
<dbReference type="eggNOG" id="COG3823">
    <property type="taxonomic scope" value="Bacteria"/>
</dbReference>
<keyword evidence="2" id="KW-0808">Transferase</keyword>
<feature type="signal peptide" evidence="1">
    <location>
        <begin position="1"/>
        <end position="30"/>
    </location>
</feature>
<keyword evidence="1" id="KW-0732">Signal</keyword>
<keyword evidence="3" id="KW-1185">Reference proteome</keyword>
<dbReference type="PATRIC" id="fig|937777.3.peg.287"/>
<gene>
    <name evidence="2" type="ordered locus">Deipe_0280</name>
</gene>
<proteinExistence type="predicted"/>
<dbReference type="Proteomes" id="UP000010467">
    <property type="component" value="Chromosome"/>
</dbReference>
<accession>K9ZWC7</accession>
<dbReference type="HOGENOM" id="CLU_060272_2_2_0"/>
<dbReference type="Gene3D" id="2.130.10.10">
    <property type="entry name" value="YVTN repeat-like/Quinoprotein amine dehydrogenase"/>
    <property type="match status" value="1"/>
</dbReference>
<name>K9ZWC7_DEIPD</name>
<dbReference type="AlphaFoldDB" id="K9ZWC7"/>
<dbReference type="InterPro" id="IPR007788">
    <property type="entry name" value="QCT"/>
</dbReference>
<dbReference type="KEGG" id="dpd:Deipe_0280"/>
<dbReference type="InterPro" id="IPR015943">
    <property type="entry name" value="WD40/YVTN_repeat-like_dom_sf"/>
</dbReference>
<evidence type="ECO:0000256" key="1">
    <source>
        <dbReference type="SAM" id="SignalP"/>
    </source>
</evidence>
<feature type="chain" id="PRO_5003939335" evidence="1">
    <location>
        <begin position="31"/>
        <end position="266"/>
    </location>
</feature>
<dbReference type="PANTHER" id="PTHR31270">
    <property type="entry name" value="GLUTAMINYL-PEPTIDE CYCLOTRANSFERASE"/>
    <property type="match status" value="1"/>
</dbReference>
<dbReference type="Pfam" id="PF05096">
    <property type="entry name" value="Glu_cyclase_2"/>
    <property type="match status" value="1"/>
</dbReference>
<protein>
    <submittedName>
        <fullName evidence="2">Glutamine cyclotransferase</fullName>
    </submittedName>
</protein>
<dbReference type="EMBL" id="CP003382">
    <property type="protein sequence ID" value="AFZ65881.1"/>
    <property type="molecule type" value="Genomic_DNA"/>
</dbReference>
<dbReference type="SUPFAM" id="SSF50969">
    <property type="entry name" value="YVTN repeat-like/Quinoprotein amine dehydrogenase"/>
    <property type="match status" value="1"/>
</dbReference>
<evidence type="ECO:0000313" key="2">
    <source>
        <dbReference type="EMBL" id="AFZ65881.1"/>
    </source>
</evidence>
<reference evidence="3" key="1">
    <citation type="submission" date="2012-03" db="EMBL/GenBank/DDBJ databases">
        <title>Complete sequence of chromosome of Deinococcus peraridilitoris DSM 19664.</title>
        <authorList>
            <person name="Lucas S."/>
            <person name="Copeland A."/>
            <person name="Lapidus A."/>
            <person name="Glavina del Rio T."/>
            <person name="Dalin E."/>
            <person name="Tice H."/>
            <person name="Bruce D."/>
            <person name="Goodwin L."/>
            <person name="Pitluck S."/>
            <person name="Peters L."/>
            <person name="Mikhailova N."/>
            <person name="Lu M."/>
            <person name="Kyrpides N."/>
            <person name="Mavromatis K."/>
            <person name="Ivanova N."/>
            <person name="Brettin T."/>
            <person name="Detter J.C."/>
            <person name="Han C."/>
            <person name="Larimer F."/>
            <person name="Land M."/>
            <person name="Hauser L."/>
            <person name="Markowitz V."/>
            <person name="Cheng J.-F."/>
            <person name="Hugenholtz P."/>
            <person name="Woyke T."/>
            <person name="Wu D."/>
            <person name="Pukall R."/>
            <person name="Steenblock K."/>
            <person name="Brambilla E."/>
            <person name="Klenk H.-P."/>
            <person name="Eisen J.A."/>
        </authorList>
    </citation>
    <scope>NUCLEOTIDE SEQUENCE [LARGE SCALE GENOMIC DNA]</scope>
    <source>
        <strain evidence="3">DSM 19664 / LMG 22246 / CIP 109416 / KR-200</strain>
    </source>
</reference>
<dbReference type="PROSITE" id="PS51257">
    <property type="entry name" value="PROKAR_LIPOPROTEIN"/>
    <property type="match status" value="1"/>
</dbReference>
<dbReference type="OrthoDB" id="9783700at2"/>
<organism evidence="2 3">
    <name type="scientific">Deinococcus peraridilitoris (strain DSM 19664 / LMG 22246 / CIP 109416 / KR-200)</name>
    <dbReference type="NCBI Taxonomy" id="937777"/>
    <lineage>
        <taxon>Bacteria</taxon>
        <taxon>Thermotogati</taxon>
        <taxon>Deinococcota</taxon>
        <taxon>Deinococci</taxon>
        <taxon>Deinococcales</taxon>
        <taxon>Deinococcaceae</taxon>
        <taxon>Deinococcus</taxon>
    </lineage>
</organism>
<evidence type="ECO:0000313" key="3">
    <source>
        <dbReference type="Proteomes" id="UP000010467"/>
    </source>
</evidence>
<dbReference type="PANTHER" id="PTHR31270:SF1">
    <property type="entry name" value="GLUTAMINYL-PEPTIDE CYCLOTRANSFERASE"/>
    <property type="match status" value="1"/>
</dbReference>